<dbReference type="Pfam" id="PF13191">
    <property type="entry name" value="AAA_16"/>
    <property type="match status" value="1"/>
</dbReference>
<keyword evidence="2" id="KW-1185">Reference proteome</keyword>
<dbReference type="AlphaFoldDB" id="A0A0A1DGL4"/>
<dbReference type="Proteomes" id="UP000030300">
    <property type="component" value="Chromosome"/>
</dbReference>
<dbReference type="OrthoDB" id="2020141at2"/>
<organism evidence="1 2">
    <name type="scientific">Nocardioides simplex</name>
    <name type="common">Arthrobacter simplex</name>
    <dbReference type="NCBI Taxonomy" id="2045"/>
    <lineage>
        <taxon>Bacteria</taxon>
        <taxon>Bacillati</taxon>
        <taxon>Actinomycetota</taxon>
        <taxon>Actinomycetes</taxon>
        <taxon>Propionibacteriales</taxon>
        <taxon>Nocardioidaceae</taxon>
        <taxon>Pimelobacter</taxon>
    </lineage>
</organism>
<dbReference type="InterPro" id="IPR041664">
    <property type="entry name" value="AAA_16"/>
</dbReference>
<dbReference type="eggNOG" id="COG1672">
    <property type="taxonomic scope" value="Bacteria"/>
</dbReference>
<dbReference type="InterPro" id="IPR027417">
    <property type="entry name" value="P-loop_NTPase"/>
</dbReference>
<dbReference type="KEGG" id="psim:KR76_06030"/>
<dbReference type="Gene3D" id="3.40.50.300">
    <property type="entry name" value="P-loop containing nucleotide triphosphate hydrolases"/>
    <property type="match status" value="1"/>
</dbReference>
<proteinExistence type="predicted"/>
<reference evidence="1 2" key="1">
    <citation type="journal article" date="2015" name="Genome Announc.">
        <title>Complete Genome Sequence of Steroid-Transforming Nocardioides simplex VKM Ac-2033D.</title>
        <authorList>
            <person name="Shtratnikova V.Y."/>
            <person name="Schelkunov M.I."/>
            <person name="Pekov Y.A."/>
            <person name="Fokina V.V."/>
            <person name="Logacheva M.D."/>
            <person name="Sokolov S.L."/>
            <person name="Bragin E.Y."/>
            <person name="Ashapkin V.V."/>
            <person name="Donova M.V."/>
        </authorList>
    </citation>
    <scope>NUCLEOTIDE SEQUENCE [LARGE SCALE GENOMIC DNA]</scope>
    <source>
        <strain evidence="1 2">VKM Ac-2033D</strain>
    </source>
</reference>
<evidence type="ECO:0000313" key="2">
    <source>
        <dbReference type="Proteomes" id="UP000030300"/>
    </source>
</evidence>
<accession>A0A0A1DGL4</accession>
<dbReference type="HOGENOM" id="CLU_058580_0_0_11"/>
<dbReference type="RefSeq" id="WP_038677228.1">
    <property type="nucleotide sequence ID" value="NZ_BJMC01000002.1"/>
</dbReference>
<dbReference type="InterPro" id="IPR003593">
    <property type="entry name" value="AAA+_ATPase"/>
</dbReference>
<protein>
    <submittedName>
        <fullName evidence="1">RecA-superfamily ATPases implicated in signal transduction</fullName>
    </submittedName>
</protein>
<evidence type="ECO:0000313" key="1">
    <source>
        <dbReference type="EMBL" id="AIY16429.1"/>
    </source>
</evidence>
<dbReference type="GeneID" id="96608498"/>
<dbReference type="STRING" id="2045.KR76_06030"/>
<gene>
    <name evidence="1" type="ORF">KR76_06030</name>
</gene>
<name>A0A0A1DGL4_NOCSI</name>
<dbReference type="SUPFAM" id="SSF52540">
    <property type="entry name" value="P-loop containing nucleoside triphosphate hydrolases"/>
    <property type="match status" value="1"/>
</dbReference>
<dbReference type="EMBL" id="CP009896">
    <property type="protein sequence ID" value="AIY16429.1"/>
    <property type="molecule type" value="Genomic_DNA"/>
</dbReference>
<sequence length="394" mass="41549">MTANPYTPGQVPRVFAGRAAELRRIEDQLARVLTFGELGGPLLVFHAPRGIGKTSLLRTAQRRAEELGFVAAWVACSRERPVLPELVGSLRTALERAEVLPRGGAGGVWRKRLERVSVEVGLPGAKVAAEVASPPGEKPDDTLGLAPIHALGTLLHDAAALVRRRGGAGLLVLVDELHVALPDDMSILLNTLQNLDGDREHNPLAVVSAGLPVTPEALTRAATFGERSAFVPLDVLNGADARAVLTAPAEEAGVGWTDGALTAVVDEARGHPYLLQLIGSGTWDAARPRRGTKLGLADVRRGLPAAQQQLTAMHRARWGSATPTEQAFLAAMAATGLDNVTRVAIATGMGRDSRSISAPRERLIDKGVIEPVGHGLVRFTLPGFGAFVRGLDDA</sequence>
<dbReference type="SMART" id="SM00382">
    <property type="entry name" value="AAA"/>
    <property type="match status" value="1"/>
</dbReference>